<evidence type="ECO:0000256" key="4">
    <source>
        <dbReference type="ARBA" id="ARBA00022801"/>
    </source>
</evidence>
<keyword evidence="3" id="KW-0645">Protease</keyword>
<reference evidence="9 11" key="3">
    <citation type="submission" date="2020-11" db="EMBL/GenBank/DDBJ databases">
        <title>Closed and high quality bacterial genomes of the OMM12 community.</title>
        <authorList>
            <person name="Marbouty M."/>
            <person name="Lamy-Besnier Q."/>
            <person name="Debarbieux L."/>
            <person name="Koszul R."/>
        </authorList>
    </citation>
    <scope>NUCLEOTIDE SEQUENCE [LARGE SCALE GENOMIC DNA]</scope>
    <source>
        <strain evidence="9 11">KB18</strain>
    </source>
</reference>
<name>A0A1Z2XQU5_9FIRM</name>
<keyword evidence="5" id="KW-0862">Zinc</keyword>
<reference evidence="8" key="1">
    <citation type="journal article" date="2017" name="Genome Announc.">
        <title>High-Quality Whole-Genome Sequences of the Oligo-Mouse-Microbiota Bacterial Community.</title>
        <authorList>
            <person name="Garzetti D."/>
            <person name="Brugiroux S."/>
            <person name="Bunk B."/>
            <person name="Pukall R."/>
            <person name="McCoy K.D."/>
            <person name="Macpherson A.J."/>
            <person name="Stecher B."/>
        </authorList>
    </citation>
    <scope>NUCLEOTIDE SEQUENCE</scope>
    <source>
        <strain evidence="8">KB18</strain>
    </source>
</reference>
<evidence type="ECO:0000256" key="7">
    <source>
        <dbReference type="SAM" id="Phobius"/>
    </source>
</evidence>
<dbReference type="AlphaFoldDB" id="A0A1Z2XQU5"/>
<evidence type="ECO:0000256" key="1">
    <source>
        <dbReference type="ARBA" id="ARBA00001947"/>
    </source>
</evidence>
<organism evidence="9 11">
    <name type="scientific">Acutalibacter muris</name>
    <dbReference type="NCBI Taxonomy" id="1796620"/>
    <lineage>
        <taxon>Bacteria</taxon>
        <taxon>Bacillati</taxon>
        <taxon>Bacillota</taxon>
        <taxon>Clostridia</taxon>
        <taxon>Eubacteriales</taxon>
        <taxon>Acutalibacteraceae</taxon>
        <taxon>Acutalibacter</taxon>
    </lineage>
</organism>
<evidence type="ECO:0000256" key="3">
    <source>
        <dbReference type="ARBA" id="ARBA00022670"/>
    </source>
</evidence>
<keyword evidence="7" id="KW-0812">Transmembrane</keyword>
<keyword evidence="4" id="KW-0378">Hydrolase</keyword>
<dbReference type="GO" id="GO:0008237">
    <property type="term" value="F:metallopeptidase activity"/>
    <property type="evidence" value="ECO:0007669"/>
    <property type="project" value="UniProtKB-KW"/>
</dbReference>
<evidence type="ECO:0000313" key="8">
    <source>
        <dbReference type="EMBL" id="ASB40794.1"/>
    </source>
</evidence>
<dbReference type="Proteomes" id="UP000196710">
    <property type="component" value="Chromosome"/>
</dbReference>
<dbReference type="RefSeq" id="WP_066533338.1">
    <property type="nucleotide sequence ID" value="NZ_CP065321.1"/>
</dbReference>
<evidence type="ECO:0000256" key="2">
    <source>
        <dbReference type="ARBA" id="ARBA00007931"/>
    </source>
</evidence>
<evidence type="ECO:0000256" key="6">
    <source>
        <dbReference type="ARBA" id="ARBA00023049"/>
    </source>
</evidence>
<feature type="transmembrane region" description="Helical" evidence="7">
    <location>
        <begin position="176"/>
        <end position="193"/>
    </location>
</feature>
<evidence type="ECO:0000313" key="11">
    <source>
        <dbReference type="Proteomes" id="UP000596035"/>
    </source>
</evidence>
<keyword evidence="6" id="KW-0482">Metalloprotease</keyword>
<dbReference type="PANTHER" id="PTHR39188">
    <property type="entry name" value="MEMBRANE-ASSOCIATED ZINC METALLOPROTEASE M50B"/>
    <property type="match status" value="1"/>
</dbReference>
<evidence type="ECO:0008006" key="12">
    <source>
        <dbReference type="Google" id="ProtNLM"/>
    </source>
</evidence>
<accession>A0A1Z2XQU5</accession>
<feature type="transmembrane region" description="Helical" evidence="7">
    <location>
        <begin position="151"/>
        <end position="170"/>
    </location>
</feature>
<protein>
    <recommendedName>
        <fullName evidence="12">Peptidase M50</fullName>
    </recommendedName>
</protein>
<feature type="transmembrane region" description="Helical" evidence="7">
    <location>
        <begin position="15"/>
        <end position="40"/>
    </location>
</feature>
<keyword evidence="7" id="KW-0472">Membrane</keyword>
<feature type="transmembrane region" description="Helical" evidence="7">
    <location>
        <begin position="84"/>
        <end position="104"/>
    </location>
</feature>
<evidence type="ECO:0000313" key="10">
    <source>
        <dbReference type="Proteomes" id="UP000196710"/>
    </source>
</evidence>
<proteinExistence type="inferred from homology"/>
<gene>
    <name evidence="8" type="ORF">ADH66_09105</name>
    <name evidence="9" type="ORF">I5Q82_19145</name>
</gene>
<dbReference type="Proteomes" id="UP000596035">
    <property type="component" value="Chromosome"/>
</dbReference>
<sequence length="200" mass="21950">MLSFSIGPCRIQAEFTFFALIAFCCIFTGAKGGLACFAAVCIHETAHLAVMGAMGVWPAKVVLSALGCRIERNGQNDLTDRQNIWISLAGPGANWLSFIIAYVLGFDGSAFWGASFALALTHSLPIEPLDGGLALRYFLSGKYAYEKAEQISRVISTILLVPLAILGFSILLRTRYNYSLLALSIYLMLYLVMKWDYTQP</sequence>
<evidence type="ECO:0000313" key="9">
    <source>
        <dbReference type="EMBL" id="QQR30076.1"/>
    </source>
</evidence>
<keyword evidence="7" id="KW-1133">Transmembrane helix</keyword>
<dbReference type="KEGG" id="amur:ADH66_09105"/>
<keyword evidence="10" id="KW-1185">Reference proteome</keyword>
<comment type="cofactor">
    <cofactor evidence="1">
        <name>Zn(2+)</name>
        <dbReference type="ChEBI" id="CHEBI:29105"/>
    </cofactor>
</comment>
<dbReference type="PANTHER" id="PTHR39188:SF3">
    <property type="entry name" value="STAGE IV SPORULATION PROTEIN FB"/>
    <property type="match status" value="1"/>
</dbReference>
<reference evidence="10" key="2">
    <citation type="submission" date="2017-05" db="EMBL/GenBank/DDBJ databases">
        <title>Improved OligoMM genomes.</title>
        <authorList>
            <person name="Garzetti D."/>
        </authorList>
    </citation>
    <scope>NUCLEOTIDE SEQUENCE [LARGE SCALE GENOMIC DNA]</scope>
    <source>
        <strain evidence="10">KB18</strain>
    </source>
</reference>
<dbReference type="EMBL" id="CP021422">
    <property type="protein sequence ID" value="ASB40794.1"/>
    <property type="molecule type" value="Genomic_DNA"/>
</dbReference>
<dbReference type="GO" id="GO:0006508">
    <property type="term" value="P:proteolysis"/>
    <property type="evidence" value="ECO:0007669"/>
    <property type="project" value="UniProtKB-KW"/>
</dbReference>
<comment type="similarity">
    <text evidence="2">Belongs to the peptidase M50B family.</text>
</comment>
<dbReference type="EMBL" id="CP065321">
    <property type="protein sequence ID" value="QQR30076.1"/>
    <property type="molecule type" value="Genomic_DNA"/>
</dbReference>
<evidence type="ECO:0000256" key="5">
    <source>
        <dbReference type="ARBA" id="ARBA00022833"/>
    </source>
</evidence>